<dbReference type="EMBL" id="NJGV01000002">
    <property type="protein sequence ID" value="OWY36415.1"/>
    <property type="molecule type" value="Genomic_DNA"/>
</dbReference>
<evidence type="ECO:0000313" key="2">
    <source>
        <dbReference type="Proteomes" id="UP000214747"/>
    </source>
</evidence>
<organism evidence="1 2">
    <name type="scientific">Herbaspirillum aquaticum</name>
    <dbReference type="NCBI Taxonomy" id="568783"/>
    <lineage>
        <taxon>Bacteria</taxon>
        <taxon>Pseudomonadati</taxon>
        <taxon>Pseudomonadota</taxon>
        <taxon>Betaproteobacteria</taxon>
        <taxon>Burkholderiales</taxon>
        <taxon>Oxalobacteraceae</taxon>
        <taxon>Herbaspirillum</taxon>
    </lineage>
</organism>
<evidence type="ECO:0000313" key="1">
    <source>
        <dbReference type="EMBL" id="OWY36415.1"/>
    </source>
</evidence>
<keyword evidence="2" id="KW-1185">Reference proteome</keyword>
<comment type="caution">
    <text evidence="1">The sequence shown here is derived from an EMBL/GenBank/DDBJ whole genome shotgun (WGS) entry which is preliminary data.</text>
</comment>
<dbReference type="AlphaFoldDB" id="A0A225SZJ0"/>
<reference evidence="1 2" key="1">
    <citation type="journal article" date="2010" name="Int. J. Syst. Evol. Microbiol.">
        <title>Reclassification of Herbaspirillum putei as a later heterotypic synonym of Herbaspirillum huttiense, with the description of H. huttiense subsp. huttiense subsp. nov. and H. huttiense subsp. putei subsp. nov., comb. nov., and description of Herbaspirillum aquaticum sp. nov.</title>
        <authorList>
            <person name="Dobritsa A.P."/>
            <person name="Reddy M.C."/>
            <person name="Samadpour M."/>
        </authorList>
    </citation>
    <scope>NUCLEOTIDE SEQUENCE [LARGE SCALE GENOMIC DNA]</scope>
    <source>
        <strain evidence="1 2">IEH 4430</strain>
    </source>
</reference>
<proteinExistence type="predicted"/>
<protein>
    <submittedName>
        <fullName evidence="1">Uncharacterized protein</fullName>
    </submittedName>
</protein>
<name>A0A225SZJ0_9BURK</name>
<dbReference type="Proteomes" id="UP000214747">
    <property type="component" value="Unassembled WGS sequence"/>
</dbReference>
<accession>A0A225SZJ0</accession>
<dbReference type="RefSeq" id="WP_088753948.1">
    <property type="nucleotide sequence ID" value="NZ_NJGV01000002.1"/>
</dbReference>
<gene>
    <name evidence="1" type="ORF">CEJ45_04215</name>
</gene>
<sequence length="68" mass="7681">MDLVAKFDAKGKTGAPYHVEVYQTQQDEADEAAQAFSRSYKLADGRALDPLTNEKFRIVQTGEKIYRV</sequence>